<comment type="caution">
    <text evidence="3">The sequence shown here is derived from an EMBL/GenBank/DDBJ whole genome shotgun (WGS) entry which is preliminary data.</text>
</comment>
<accession>A0AAN6Y3S5</accession>
<dbReference type="InterPro" id="IPR011047">
    <property type="entry name" value="Quinoprotein_ADH-like_sf"/>
</dbReference>
<dbReference type="SUPFAM" id="SSF50998">
    <property type="entry name" value="Quinoprotein alcohol dehydrogenase-like"/>
    <property type="match status" value="1"/>
</dbReference>
<evidence type="ECO:0000256" key="1">
    <source>
        <dbReference type="SAM" id="MobiDB-lite"/>
    </source>
</evidence>
<organism evidence="3 4">
    <name type="scientific">Rhypophila decipiens</name>
    <dbReference type="NCBI Taxonomy" id="261697"/>
    <lineage>
        <taxon>Eukaryota</taxon>
        <taxon>Fungi</taxon>
        <taxon>Dikarya</taxon>
        <taxon>Ascomycota</taxon>
        <taxon>Pezizomycotina</taxon>
        <taxon>Sordariomycetes</taxon>
        <taxon>Sordariomycetidae</taxon>
        <taxon>Sordariales</taxon>
        <taxon>Naviculisporaceae</taxon>
        <taxon>Rhypophila</taxon>
    </lineage>
</organism>
<gene>
    <name evidence="3" type="ORF">QBC37DRAFT_426430</name>
</gene>
<sequence length="1309" mass="144637">MAFQTSFLRNGEWVTETLSVQALIKANSSSAKASKKPLQLQAPQCGILTQTAFESQQVNLILPVRLRSHRHNDIAFVGNNSVHIFELQPEADGQSEFGDKLVEVYHTSDLPCRIRNAAVIGSFAIRDNGRGQEDGLPKVGASSPPSMAHATPASRQLPPQQLLLVLETGALVFLVAGEPHLDHWTLVPAIHPSPAPEVLYMGFHLAVDPSSRYMVQASHQEYFVVHELESCEKRQSEQYRQGVVTSPVRSSYSRSINGVIHKVVFLYPRPEDVNHVILLLIIVRNAKSRMVIYDWEVGDDMEHVFADEKQGYGMPADTQFPVLVIPLTVRSAFVTISSPNTITVWTGALHGPPSPEAIDLEYYPPTSIHHGKGVPLWTTWARPLRLPEFFNSLDFIYLARDDGVVIYLQADKDAEIRSNKIATLDCNISNAFASVYHRWTDALLVGGASGPGGIWLAPPREKLTQLASLPSAAPTLDFVTDQGQEVISGRVDRIFSISGCGTKGAITEHRYGLKATVEFEWDYRRDVKHAWLLPSHARGDPDGRDLLLSYPDSTSGVHFEADFENAADHEGDPNRPYDYSSTTLALQCRDGLIVQVTAQYVTLLAAAESKAGRLSIDQLLGGPLKDASIRDNFVAFSAEADSCIMVYEIDVAQLSLVHKRTFIVEGVVNCLALTDHSVVAAVWKDEKPVLATFVISTHSPLPPREDIDLLATLASSAGQESVNLDGDIEPIASIVCVGDQILLGTRSGEVITISRPGLQSTTINIQKFGMTTAYLTCRQSLNPQDETVLICCGGRVIFAKRLTSYSPPRTQHFEIFPVYPDDLGGAISDVSFVVPLDWPSKVPGYFYALIASGERFRFVTVTTEPGPVQRPMSIAGAPTRCMYSRELGCLVVAVSHEDKPTLRFIDPDTGRDLGLPTDRDGITLPFISGLGKTGDRILGLEQWRFEKDGKTWEYVLVATHSGRLMVVDTVKSKDQSHPIRYRTRFTHKEPGVPIYAVLGCGDGLIYCAGSTVYCDLLDHETKKLRRLKSFGLPSPAISLHMANGKLMALTTKDSLLVVDHFSMDDSNAPSLCHSDPKTRNGTHMIELGAGTQPAEAITLVGDRDCGVGGLWVPWQLPLKDCESVYEAELTGSIRRFRRGHIRPPWEGPYHQPKYGRLLSTPDDADILGISLDGSVQYFTLIAVDTWRLLRFVQNLAEKNLGQVNRRLAWWADPGTSRRSPDPGPKMAKGLEMHVNGDILRLCVESRALERLLVHPVCHRQRFMELMDALVGGQRTPPLCGIESYTSLAYDIIEYFVKRPFGGWDMKYNV</sequence>
<evidence type="ECO:0000259" key="2">
    <source>
        <dbReference type="Pfam" id="PF10433"/>
    </source>
</evidence>
<dbReference type="Gene3D" id="2.130.10.10">
    <property type="entry name" value="YVTN repeat-like/Quinoprotein amine dehydrogenase"/>
    <property type="match status" value="1"/>
</dbReference>
<dbReference type="EMBL" id="MU858143">
    <property type="protein sequence ID" value="KAK4211691.1"/>
    <property type="molecule type" value="Genomic_DNA"/>
</dbReference>
<evidence type="ECO:0000313" key="4">
    <source>
        <dbReference type="Proteomes" id="UP001301769"/>
    </source>
</evidence>
<proteinExistence type="predicted"/>
<reference evidence="3" key="2">
    <citation type="submission" date="2023-05" db="EMBL/GenBank/DDBJ databases">
        <authorList>
            <consortium name="Lawrence Berkeley National Laboratory"/>
            <person name="Steindorff A."/>
            <person name="Hensen N."/>
            <person name="Bonometti L."/>
            <person name="Westerberg I."/>
            <person name="Brannstrom I.O."/>
            <person name="Guillou S."/>
            <person name="Cros-Aarteil S."/>
            <person name="Calhoun S."/>
            <person name="Haridas S."/>
            <person name="Kuo A."/>
            <person name="Mondo S."/>
            <person name="Pangilinan J."/>
            <person name="Riley R."/>
            <person name="Labutti K."/>
            <person name="Andreopoulos B."/>
            <person name="Lipzen A."/>
            <person name="Chen C."/>
            <person name="Yanf M."/>
            <person name="Daum C."/>
            <person name="Ng V."/>
            <person name="Clum A."/>
            <person name="Ohm R."/>
            <person name="Martin F."/>
            <person name="Silar P."/>
            <person name="Natvig D."/>
            <person name="Lalanne C."/>
            <person name="Gautier V."/>
            <person name="Ament-Velasquez S.L."/>
            <person name="Kruys A."/>
            <person name="Hutchinson M.I."/>
            <person name="Powell A.J."/>
            <person name="Barry K."/>
            <person name="Miller A.N."/>
            <person name="Grigoriev I.V."/>
            <person name="Debuchy R."/>
            <person name="Gladieux P."/>
            <person name="Thoren M.H."/>
            <person name="Johannesson H."/>
        </authorList>
    </citation>
    <scope>NUCLEOTIDE SEQUENCE</scope>
    <source>
        <strain evidence="3">PSN293</strain>
    </source>
</reference>
<evidence type="ECO:0000313" key="3">
    <source>
        <dbReference type="EMBL" id="KAK4211691.1"/>
    </source>
</evidence>
<dbReference type="Proteomes" id="UP001301769">
    <property type="component" value="Unassembled WGS sequence"/>
</dbReference>
<dbReference type="InterPro" id="IPR050358">
    <property type="entry name" value="RSE1/DDB1/CFT1"/>
</dbReference>
<reference evidence="3" key="1">
    <citation type="journal article" date="2023" name="Mol. Phylogenet. Evol.">
        <title>Genome-scale phylogeny and comparative genomics of the fungal order Sordariales.</title>
        <authorList>
            <person name="Hensen N."/>
            <person name="Bonometti L."/>
            <person name="Westerberg I."/>
            <person name="Brannstrom I.O."/>
            <person name="Guillou S."/>
            <person name="Cros-Aarteil S."/>
            <person name="Calhoun S."/>
            <person name="Haridas S."/>
            <person name="Kuo A."/>
            <person name="Mondo S."/>
            <person name="Pangilinan J."/>
            <person name="Riley R."/>
            <person name="LaButti K."/>
            <person name="Andreopoulos B."/>
            <person name="Lipzen A."/>
            <person name="Chen C."/>
            <person name="Yan M."/>
            <person name="Daum C."/>
            <person name="Ng V."/>
            <person name="Clum A."/>
            <person name="Steindorff A."/>
            <person name="Ohm R.A."/>
            <person name="Martin F."/>
            <person name="Silar P."/>
            <person name="Natvig D.O."/>
            <person name="Lalanne C."/>
            <person name="Gautier V."/>
            <person name="Ament-Velasquez S.L."/>
            <person name="Kruys A."/>
            <person name="Hutchinson M.I."/>
            <person name="Powell A.J."/>
            <person name="Barry K."/>
            <person name="Miller A.N."/>
            <person name="Grigoriev I.V."/>
            <person name="Debuchy R."/>
            <person name="Gladieux P."/>
            <person name="Hiltunen Thoren M."/>
            <person name="Johannesson H."/>
        </authorList>
    </citation>
    <scope>NUCLEOTIDE SEQUENCE</scope>
    <source>
        <strain evidence="3">PSN293</strain>
    </source>
</reference>
<keyword evidence="4" id="KW-1185">Reference proteome</keyword>
<feature type="domain" description="RSE1/DDB1/CPSF1 first beta-propeller" evidence="2">
    <location>
        <begin position="58"/>
        <end position="454"/>
    </location>
</feature>
<dbReference type="PANTHER" id="PTHR10644">
    <property type="entry name" value="DNA REPAIR/RNA PROCESSING CPSF FAMILY"/>
    <property type="match status" value="1"/>
</dbReference>
<dbReference type="InterPro" id="IPR018846">
    <property type="entry name" value="Beta-prop_RSE1/DDB1/CPSF1_1st"/>
</dbReference>
<dbReference type="Pfam" id="PF10433">
    <property type="entry name" value="Beta-prop_RSE1_1st"/>
    <property type="match status" value="1"/>
</dbReference>
<name>A0AAN6Y3S5_9PEZI</name>
<protein>
    <submittedName>
        <fullName evidence="3">Mono-functional DNA-alkylating methyl methanesulfonate N-term-domain-containing protein</fullName>
    </submittedName>
</protein>
<dbReference type="InterPro" id="IPR015943">
    <property type="entry name" value="WD40/YVTN_repeat-like_dom_sf"/>
</dbReference>
<feature type="region of interest" description="Disordered" evidence="1">
    <location>
        <begin position="131"/>
        <end position="154"/>
    </location>
</feature>